<evidence type="ECO:0000256" key="13">
    <source>
        <dbReference type="SAM" id="MobiDB-lite"/>
    </source>
</evidence>
<evidence type="ECO:0000256" key="4">
    <source>
        <dbReference type="ARBA" id="ARBA00022475"/>
    </source>
</evidence>
<dbReference type="NCBIfam" id="NF009438">
    <property type="entry name" value="PRK12797.1"/>
    <property type="match status" value="1"/>
</dbReference>
<feature type="region of interest" description="Disordered" evidence="13">
    <location>
        <begin position="1"/>
        <end position="29"/>
    </location>
</feature>
<gene>
    <name evidence="12" type="primary">fliP</name>
    <name evidence="14" type="ORF">SAMN05216551_102109</name>
</gene>
<keyword evidence="5 12" id="KW-0812">Transmembrane</keyword>
<keyword evidence="11 12" id="KW-1006">Bacterial flagellum protein export</keyword>
<dbReference type="GO" id="GO:0044781">
    <property type="term" value="P:bacterial-type flagellum organization"/>
    <property type="evidence" value="ECO:0007669"/>
    <property type="project" value="UniProtKB-UniRule"/>
</dbReference>
<evidence type="ECO:0000256" key="9">
    <source>
        <dbReference type="ARBA" id="ARBA00023136"/>
    </source>
</evidence>
<keyword evidence="14" id="KW-0282">Flagellum</keyword>
<keyword evidence="10" id="KW-0975">Bacterial flagellum</keyword>
<evidence type="ECO:0000256" key="3">
    <source>
        <dbReference type="ARBA" id="ARBA00022448"/>
    </source>
</evidence>
<dbReference type="Proteomes" id="UP000243719">
    <property type="component" value="Unassembled WGS sequence"/>
</dbReference>
<dbReference type="GO" id="GO:0005886">
    <property type="term" value="C:plasma membrane"/>
    <property type="evidence" value="ECO:0007669"/>
    <property type="project" value="UniProtKB-SubCell"/>
</dbReference>
<evidence type="ECO:0000313" key="14">
    <source>
        <dbReference type="EMBL" id="SDV46927.1"/>
    </source>
</evidence>
<dbReference type="EMBL" id="FNLO01000002">
    <property type="protein sequence ID" value="SDV46927.1"/>
    <property type="molecule type" value="Genomic_DNA"/>
</dbReference>
<keyword evidence="14" id="KW-0966">Cell projection</keyword>
<dbReference type="PRINTS" id="PR01302">
    <property type="entry name" value="TYPE3IMPPROT"/>
</dbReference>
<feature type="transmembrane region" description="Helical" evidence="12">
    <location>
        <begin position="129"/>
        <end position="148"/>
    </location>
</feature>
<evidence type="ECO:0000256" key="11">
    <source>
        <dbReference type="ARBA" id="ARBA00023225"/>
    </source>
</evidence>
<evidence type="ECO:0000256" key="6">
    <source>
        <dbReference type="ARBA" id="ARBA00022795"/>
    </source>
</evidence>
<comment type="subcellular location">
    <subcellularLocation>
        <location evidence="12">Cell membrane</location>
        <topology evidence="12">Multi-pass membrane protein</topology>
    </subcellularLocation>
    <subcellularLocation>
        <location evidence="12">Bacterial flagellum basal body</location>
    </subcellularLocation>
</comment>
<feature type="transmembrane region" description="Helical" evidence="12">
    <location>
        <begin position="87"/>
        <end position="117"/>
    </location>
</feature>
<dbReference type="NCBIfam" id="TIGR01103">
    <property type="entry name" value="fliP"/>
    <property type="match status" value="1"/>
</dbReference>
<dbReference type="InterPro" id="IPR005838">
    <property type="entry name" value="T3SS_IM_P"/>
</dbReference>
<organism evidence="14 15">
    <name type="scientific">Chitinasiproducens palmae</name>
    <dbReference type="NCBI Taxonomy" id="1770053"/>
    <lineage>
        <taxon>Bacteria</taxon>
        <taxon>Pseudomonadati</taxon>
        <taxon>Pseudomonadota</taxon>
        <taxon>Betaproteobacteria</taxon>
        <taxon>Burkholderiales</taxon>
        <taxon>Burkholderiaceae</taxon>
        <taxon>Chitinasiproducens</taxon>
    </lineage>
</organism>
<keyword evidence="15" id="KW-1185">Reference proteome</keyword>
<comment type="similarity">
    <text evidence="1 12">Belongs to the FliP/MopC/SpaP family.</text>
</comment>
<name>A0A1H2PKE3_9BURK</name>
<dbReference type="PRINTS" id="PR00951">
    <property type="entry name" value="FLGBIOSNFLIP"/>
</dbReference>
<keyword evidence="6 12" id="KW-1005">Bacterial flagellum biogenesis</keyword>
<dbReference type="STRING" id="1770053.SAMN05216551_102109"/>
<keyword evidence="9 12" id="KW-0472">Membrane</keyword>
<evidence type="ECO:0000256" key="5">
    <source>
        <dbReference type="ARBA" id="ARBA00022692"/>
    </source>
</evidence>
<keyword evidence="8 12" id="KW-1133">Transmembrane helix</keyword>
<evidence type="ECO:0000256" key="8">
    <source>
        <dbReference type="ARBA" id="ARBA00022989"/>
    </source>
</evidence>
<feature type="transmembrane region" description="Helical" evidence="12">
    <location>
        <begin position="225"/>
        <end position="247"/>
    </location>
</feature>
<dbReference type="InterPro" id="IPR005837">
    <property type="entry name" value="FliP"/>
</dbReference>
<keyword evidence="3 12" id="KW-0813">Transport</keyword>
<dbReference type="GO" id="GO:0009425">
    <property type="term" value="C:bacterial-type flagellum basal body"/>
    <property type="evidence" value="ECO:0007669"/>
    <property type="project" value="UniProtKB-SubCell"/>
</dbReference>
<reference evidence="15" key="1">
    <citation type="submission" date="2016-09" db="EMBL/GenBank/DDBJ databases">
        <authorList>
            <person name="Varghese N."/>
            <person name="Submissions S."/>
        </authorList>
    </citation>
    <scope>NUCLEOTIDE SEQUENCE [LARGE SCALE GENOMIC DNA]</scope>
    <source>
        <strain evidence="15">JS23</strain>
    </source>
</reference>
<dbReference type="Pfam" id="PF00813">
    <property type="entry name" value="FliP"/>
    <property type="match status" value="1"/>
</dbReference>
<accession>A0A1H2PKE3</accession>
<dbReference type="PANTHER" id="PTHR30587">
    <property type="entry name" value="FLAGELLAR BIOSYNTHETIC PROTEIN FLIP"/>
    <property type="match status" value="1"/>
</dbReference>
<dbReference type="GO" id="GO:0009306">
    <property type="term" value="P:protein secretion"/>
    <property type="evidence" value="ECO:0007669"/>
    <property type="project" value="UniProtKB-UniRule"/>
</dbReference>
<evidence type="ECO:0000256" key="7">
    <source>
        <dbReference type="ARBA" id="ARBA00022927"/>
    </source>
</evidence>
<evidence type="ECO:0000256" key="10">
    <source>
        <dbReference type="ARBA" id="ARBA00023143"/>
    </source>
</evidence>
<evidence type="ECO:0000256" key="2">
    <source>
        <dbReference type="ARBA" id="ARBA00021714"/>
    </source>
</evidence>
<feature type="transmembrane region" description="Helical" evidence="12">
    <location>
        <begin position="254"/>
        <end position="272"/>
    </location>
</feature>
<keyword evidence="14" id="KW-0969">Cilium</keyword>
<dbReference type="PROSITE" id="PS01061">
    <property type="entry name" value="FLIP_2"/>
    <property type="match status" value="1"/>
</dbReference>
<protein>
    <recommendedName>
        <fullName evidence="2 12">Flagellar biosynthetic protein FliP</fullName>
    </recommendedName>
</protein>
<evidence type="ECO:0000256" key="12">
    <source>
        <dbReference type="RuleBase" id="RU362069"/>
    </source>
</evidence>
<keyword evidence="7 12" id="KW-0653">Protein transport</keyword>
<sequence length="289" mass="30974">MRHPLPNRLVQGGRHAARRRAATTPSTARRPGAVRTVAVLALSIALLAWTVPALAAPGDAFADAVAPLAGATGVGAAAGDFSVKTQILLFMTLLGLLPALVMVMTCFMRFVIVLSLLRQALGLQQGLPARLITGIALMLTLLVMRPVADRVWQDAVLPFDRNEIGFQEAVKRAEQPLARFMLAQTNKAALAQIARLAGEGEVTSPERYSFVVKASAFLLSELKTAFQIGSLLFLPFLIIDLVVSSVLMAMGMMMLSPLVISLPLKLLLFVMVDGWSLTVNTLTASIQAY</sequence>
<dbReference type="PANTHER" id="PTHR30587:SF0">
    <property type="entry name" value="FLAGELLAR BIOSYNTHETIC PROTEIN FLIP"/>
    <property type="match status" value="1"/>
</dbReference>
<proteinExistence type="inferred from homology"/>
<evidence type="ECO:0000313" key="15">
    <source>
        <dbReference type="Proteomes" id="UP000243719"/>
    </source>
</evidence>
<dbReference type="AlphaFoldDB" id="A0A1H2PKE3"/>
<comment type="function">
    <text evidence="12">Plays a role in the flagellum-specific transport system.</text>
</comment>
<keyword evidence="4 12" id="KW-1003">Cell membrane</keyword>
<evidence type="ECO:0000256" key="1">
    <source>
        <dbReference type="ARBA" id="ARBA00006257"/>
    </source>
</evidence>